<dbReference type="SUPFAM" id="SSF54236">
    <property type="entry name" value="Ubiquitin-like"/>
    <property type="match status" value="1"/>
</dbReference>
<dbReference type="Proteomes" id="UP000027456">
    <property type="component" value="Unassembled WGS sequence"/>
</dbReference>
<feature type="region of interest" description="Disordered" evidence="2">
    <location>
        <begin position="98"/>
        <end position="119"/>
    </location>
</feature>
<dbReference type="AlphaFoldDB" id="A0A074SB09"/>
<dbReference type="EMBL" id="AZST01000019">
    <property type="protein sequence ID" value="KEP54765.1"/>
    <property type="molecule type" value="Genomic_DNA"/>
</dbReference>
<keyword evidence="6" id="KW-1185">Reference proteome</keyword>
<dbReference type="GO" id="GO:0016706">
    <property type="term" value="F:2-oxoglutarate-dependent dioxygenase activity"/>
    <property type="evidence" value="ECO:0007669"/>
    <property type="project" value="TreeGrafter"/>
</dbReference>
<feature type="domain" description="Fe2OG dioxygenase" evidence="4">
    <location>
        <begin position="153"/>
        <end position="278"/>
    </location>
</feature>
<gene>
    <name evidence="5" type="ORF">V565_013410</name>
</gene>
<dbReference type="PROSITE" id="PS50053">
    <property type="entry name" value="UBIQUITIN_2"/>
    <property type="match status" value="1"/>
</dbReference>
<dbReference type="FunFam" id="3.10.20.90:FF:000023">
    <property type="entry name" value="NEDD8 protein"/>
    <property type="match status" value="1"/>
</dbReference>
<dbReference type="PANTHER" id="PTHR21052:SF0">
    <property type="entry name" value="ALPHA-KETOGLUTARATE-DEPENDENT DIOXYGENASE ALKB HOMOLOG 7, MITOCHONDRIAL"/>
    <property type="match status" value="1"/>
</dbReference>
<dbReference type="Gene3D" id="2.60.120.590">
    <property type="entry name" value="Alpha-ketoglutarate-dependent dioxygenase AlkB-like"/>
    <property type="match status" value="1"/>
</dbReference>
<accession>A0A074SB09</accession>
<comment type="caution">
    <text evidence="5">The sequence shown here is derived from an EMBL/GenBank/DDBJ whole genome shotgun (WGS) entry which is preliminary data.</text>
</comment>
<evidence type="ECO:0000259" key="4">
    <source>
        <dbReference type="PROSITE" id="PS51471"/>
    </source>
</evidence>
<evidence type="ECO:0000259" key="3">
    <source>
        <dbReference type="PROSITE" id="PS50053"/>
    </source>
</evidence>
<organism evidence="5 6">
    <name type="scientific">Rhizoctonia solani 123E</name>
    <dbReference type="NCBI Taxonomy" id="1423351"/>
    <lineage>
        <taxon>Eukaryota</taxon>
        <taxon>Fungi</taxon>
        <taxon>Dikarya</taxon>
        <taxon>Basidiomycota</taxon>
        <taxon>Agaricomycotina</taxon>
        <taxon>Agaricomycetes</taxon>
        <taxon>Cantharellales</taxon>
        <taxon>Ceratobasidiaceae</taxon>
        <taxon>Rhizoctonia</taxon>
    </lineage>
</organism>
<dbReference type="PROSITE" id="PS51471">
    <property type="entry name" value="FE2OG_OXY"/>
    <property type="match status" value="1"/>
</dbReference>
<dbReference type="Pfam" id="PF00240">
    <property type="entry name" value="ubiquitin"/>
    <property type="match status" value="1"/>
</dbReference>
<dbReference type="PRINTS" id="PR00348">
    <property type="entry name" value="UBIQUITIN"/>
</dbReference>
<dbReference type="InterPro" id="IPR037151">
    <property type="entry name" value="AlkB-like_sf"/>
</dbReference>
<dbReference type="InterPro" id="IPR032870">
    <property type="entry name" value="ALKBH7-like"/>
</dbReference>
<proteinExistence type="predicted"/>
<feature type="domain" description="Ubiquitin-like" evidence="3">
    <location>
        <begin position="295"/>
        <end position="370"/>
    </location>
</feature>
<dbReference type="OrthoDB" id="412814at2759"/>
<evidence type="ECO:0000313" key="6">
    <source>
        <dbReference type="Proteomes" id="UP000027456"/>
    </source>
</evidence>
<dbReference type="SUPFAM" id="SSF51197">
    <property type="entry name" value="Clavaminate synthase-like"/>
    <property type="match status" value="1"/>
</dbReference>
<dbReference type="InterPro" id="IPR005123">
    <property type="entry name" value="Oxoglu/Fe-dep_dioxygenase_dom"/>
</dbReference>
<dbReference type="InterPro" id="IPR019956">
    <property type="entry name" value="Ubiquitin_dom"/>
</dbReference>
<dbReference type="InterPro" id="IPR027450">
    <property type="entry name" value="AlkB-like"/>
</dbReference>
<evidence type="ECO:0000256" key="2">
    <source>
        <dbReference type="SAM" id="MobiDB-lite"/>
    </source>
</evidence>
<dbReference type="Gene3D" id="3.10.20.90">
    <property type="entry name" value="Phosphatidylinositol 3-kinase Catalytic Subunit, Chain A, domain 1"/>
    <property type="match status" value="1"/>
</dbReference>
<reference evidence="5 6" key="1">
    <citation type="submission" date="2013-12" db="EMBL/GenBank/DDBJ databases">
        <authorList>
            <person name="Cubeta M."/>
            <person name="Pakala S."/>
            <person name="Fedorova N."/>
            <person name="Thomas E."/>
            <person name="Dean R."/>
            <person name="Jabaji S."/>
            <person name="Neate S."/>
            <person name="Toda T."/>
            <person name="Tavantzis S."/>
            <person name="Vilgalys R."/>
            <person name="Bharathan N."/>
            <person name="Pakala S."/>
            <person name="Losada L.S."/>
            <person name="Zafar N."/>
            <person name="Nierman W."/>
        </authorList>
    </citation>
    <scope>NUCLEOTIDE SEQUENCE [LARGE SCALE GENOMIC DNA]</scope>
    <source>
        <strain evidence="5 6">123E</strain>
    </source>
</reference>
<dbReference type="PROSITE" id="PS00299">
    <property type="entry name" value="UBIQUITIN_1"/>
    <property type="match status" value="1"/>
</dbReference>
<dbReference type="CDD" id="cd01806">
    <property type="entry name" value="Ubl_NEDD8"/>
    <property type="match status" value="1"/>
</dbReference>
<dbReference type="InterPro" id="IPR000626">
    <property type="entry name" value="Ubiquitin-like_dom"/>
</dbReference>
<dbReference type="STRING" id="1423351.A0A074SB09"/>
<dbReference type="InterPro" id="IPR038738">
    <property type="entry name" value="Nedd8-like"/>
</dbReference>
<dbReference type="GO" id="GO:0006974">
    <property type="term" value="P:DNA damage response"/>
    <property type="evidence" value="ECO:0007669"/>
    <property type="project" value="InterPro"/>
</dbReference>
<keyword evidence="1" id="KW-0833">Ubl conjugation pathway</keyword>
<dbReference type="HOGENOM" id="CLU_052246_2_0_1"/>
<dbReference type="GO" id="GO:0006631">
    <property type="term" value="P:fatty acid metabolic process"/>
    <property type="evidence" value="ECO:0007669"/>
    <property type="project" value="TreeGrafter"/>
</dbReference>
<sequence length="371" mass="41012">MSDESFNSLFDAAYSSDDEPVSRPTAGSYGVSPTIRPHEEPIAICHAPRICISGLHFHSQLKITEKMESYLLASLEHHGYFARPGANQIMLFGRPRLSHAEQSSDPPGDRPSDPSSGLPDFLERLLEELEQTLSGPEIPPDVRQKLFSPVPGQARQAILNRYNPGEGIKPHIDLPNRFADGIIIVSLANGIVMDFAHEAKKQAVSAWLPPRSIVIMEGEARWEWTHGIAYRESDIVDVTGVEIAGLLGVDQHTKKLSESQNVEIPRQLRTSITLRWLLPGANVLIHSPYKVAATMLIKVKTLTGKEIELDIELDDKISRIKEKVEEQSGVPPPQQRLIFGGRQMADDKTAKEYSITPGSVLHLVLALRGGL</sequence>
<dbReference type="SMART" id="SM00213">
    <property type="entry name" value="UBQ"/>
    <property type="match status" value="1"/>
</dbReference>
<protein>
    <submittedName>
        <fullName evidence="5">2OG-Fe(II) oxygenase family oxidoreductase</fullName>
    </submittedName>
</protein>
<evidence type="ECO:0000256" key="1">
    <source>
        <dbReference type="ARBA" id="ARBA00022786"/>
    </source>
</evidence>
<evidence type="ECO:0000313" key="5">
    <source>
        <dbReference type="EMBL" id="KEP54765.1"/>
    </source>
</evidence>
<dbReference type="InterPro" id="IPR019954">
    <property type="entry name" value="Ubiquitin_CS"/>
</dbReference>
<dbReference type="InterPro" id="IPR029071">
    <property type="entry name" value="Ubiquitin-like_domsf"/>
</dbReference>
<dbReference type="GO" id="GO:0005759">
    <property type="term" value="C:mitochondrial matrix"/>
    <property type="evidence" value="ECO:0007669"/>
    <property type="project" value="TreeGrafter"/>
</dbReference>
<dbReference type="PANTHER" id="PTHR21052">
    <property type="entry name" value="SPERMATOGENESIS ASSOCIATED 11-RELATED"/>
    <property type="match status" value="1"/>
</dbReference>
<name>A0A074SB09_9AGAM</name>
<dbReference type="Pfam" id="PF13532">
    <property type="entry name" value="2OG-FeII_Oxy_2"/>
    <property type="match status" value="1"/>
</dbReference>